<reference evidence="3" key="1">
    <citation type="submission" date="2013-02" db="EMBL/GenBank/DDBJ databases">
        <authorList>
            <consortium name="The Broad Institute Genome Sequencing Platform"/>
            <person name="Cuomo C."/>
            <person name="Becnel J."/>
            <person name="Sanscrainte N."/>
            <person name="Walker B."/>
            <person name="Young S.K."/>
            <person name="Zeng Q."/>
            <person name="Gargeya S."/>
            <person name="Fitzgerald M."/>
            <person name="Haas B."/>
            <person name="Abouelleil A."/>
            <person name="Alvarado L."/>
            <person name="Arachchi H.M."/>
            <person name="Berlin A.M."/>
            <person name="Chapman S.B."/>
            <person name="Dewar J."/>
            <person name="Goldberg J."/>
            <person name="Griggs A."/>
            <person name="Gujja S."/>
            <person name="Hansen M."/>
            <person name="Howarth C."/>
            <person name="Imamovic A."/>
            <person name="Larimer J."/>
            <person name="McCowan C."/>
            <person name="Murphy C."/>
            <person name="Neiman D."/>
            <person name="Pearson M."/>
            <person name="Priest M."/>
            <person name="Roberts A."/>
            <person name="Saif S."/>
            <person name="Shea T."/>
            <person name="Sisk P."/>
            <person name="Sykes S."/>
            <person name="Wortman J."/>
            <person name="Nusbaum C."/>
            <person name="Birren B."/>
        </authorList>
    </citation>
    <scope>NUCLEOTIDE SEQUENCE [LARGE SCALE GENOMIC DNA]</scope>
    <source>
        <strain evidence="3">PRA339</strain>
    </source>
</reference>
<keyword evidence="1" id="KW-0812">Transmembrane</keyword>
<dbReference type="EMBL" id="KK365506">
    <property type="protein sequence ID" value="KCZ78983.1"/>
    <property type="molecule type" value="Genomic_DNA"/>
</dbReference>
<dbReference type="AlphaFoldDB" id="A0A059EVE6"/>
<sequence>MRGCQTKTSLISSKLGLNDFLFLIYGILIDLTYYQIKNFIHASDAIITKSKKLLRNAFKKSSEDKFIPLDGNKIIVECDETVISRRGIIRNPTSTDDKLRDKIWILGPLIILLPETFF</sequence>
<name>A0A059EVE6_9MICR</name>
<evidence type="ECO:0000313" key="3">
    <source>
        <dbReference type="Proteomes" id="UP000030655"/>
    </source>
</evidence>
<gene>
    <name evidence="2" type="ORF">H312_03634</name>
</gene>
<accession>A0A059EVE6</accession>
<protein>
    <submittedName>
        <fullName evidence="2">Uncharacterized protein</fullName>
    </submittedName>
</protein>
<keyword evidence="1" id="KW-0472">Membrane</keyword>
<keyword evidence="1" id="KW-1133">Transmembrane helix</keyword>
<dbReference type="VEuPathDB" id="MicrosporidiaDB:H312_03634"/>
<proteinExistence type="predicted"/>
<organism evidence="2 3">
    <name type="scientific">Anncaliia algerae PRA339</name>
    <dbReference type="NCBI Taxonomy" id="1288291"/>
    <lineage>
        <taxon>Eukaryota</taxon>
        <taxon>Fungi</taxon>
        <taxon>Fungi incertae sedis</taxon>
        <taxon>Microsporidia</taxon>
        <taxon>Tubulinosematoidea</taxon>
        <taxon>Tubulinosematidae</taxon>
        <taxon>Anncaliia</taxon>
    </lineage>
</organism>
<keyword evidence="3" id="KW-1185">Reference proteome</keyword>
<dbReference type="HOGENOM" id="CLU_2072569_0_0_1"/>
<reference evidence="2 3" key="2">
    <citation type="submission" date="2014-03" db="EMBL/GenBank/DDBJ databases">
        <title>The Genome Sequence of Anncaliia algerae insect isolate PRA339.</title>
        <authorList>
            <consortium name="The Broad Institute Genome Sequencing Platform"/>
            <consortium name="The Broad Institute Genome Sequencing Center for Infectious Disease"/>
            <person name="Cuomo C."/>
            <person name="Becnel J."/>
            <person name="Sanscrainte N."/>
            <person name="Walker B."/>
            <person name="Young S.K."/>
            <person name="Zeng Q."/>
            <person name="Gargeya S."/>
            <person name="Fitzgerald M."/>
            <person name="Haas B."/>
            <person name="Abouelleil A."/>
            <person name="Alvarado L."/>
            <person name="Arachchi H.M."/>
            <person name="Berlin A.M."/>
            <person name="Chapman S.B."/>
            <person name="Dewar J."/>
            <person name="Goldberg J."/>
            <person name="Griggs A."/>
            <person name="Gujja S."/>
            <person name="Hansen M."/>
            <person name="Howarth C."/>
            <person name="Imamovic A."/>
            <person name="Larimer J."/>
            <person name="McCowan C."/>
            <person name="Murphy C."/>
            <person name="Neiman D."/>
            <person name="Pearson M."/>
            <person name="Priest M."/>
            <person name="Roberts A."/>
            <person name="Saif S."/>
            <person name="Shea T."/>
            <person name="Sisk P."/>
            <person name="Sykes S."/>
            <person name="Wortman J."/>
            <person name="Nusbaum C."/>
            <person name="Birren B."/>
        </authorList>
    </citation>
    <scope>NUCLEOTIDE SEQUENCE [LARGE SCALE GENOMIC DNA]</scope>
    <source>
        <strain evidence="2 3">PRA339</strain>
    </source>
</reference>
<evidence type="ECO:0000256" key="1">
    <source>
        <dbReference type="SAM" id="Phobius"/>
    </source>
</evidence>
<evidence type="ECO:0000313" key="2">
    <source>
        <dbReference type="EMBL" id="KCZ78983.1"/>
    </source>
</evidence>
<dbReference type="Proteomes" id="UP000030655">
    <property type="component" value="Unassembled WGS sequence"/>
</dbReference>
<feature type="transmembrane region" description="Helical" evidence="1">
    <location>
        <begin position="20"/>
        <end position="36"/>
    </location>
</feature>